<accession>A0A0C3KFB5</accession>
<sequence>MMLQRRFSESGTHPLESARSGLQAAVSIWGAGLDCWEGRRRSLLSKFGLMVAGSSGVGRVMGLSSASESDSDCKATHKAEDFNDAVGASPQLEPHYLVAAGKSPGDGSAILLPPPQRGLSSQQISSCLVVRYKEAEASRTETLAIHKPWAEMIVYGLGRWWACDSRFLVGGARVLRIVVWGTAGKGFVPFQERPWARREFGPSRAWGCDSDTSRFEITPLRLGWFGSGHEEWVENGAKVVAVLGFRGRVRVVTGLGVSGRLRGSTDSTILKIRDSLNTVKATPRPKPRHSVPARRLPRGDSAILMPPPSSFPQRGIKPSDSSDVVPKSRLSLDVDPELMSSPGSVGLSTSSKTHVEHATEVCWSPGCDPARRWGEVLFVILFRGFPNRLPPPAERRLQESIQK</sequence>
<dbReference type="HOGENOM" id="CLU_683684_0_0_1"/>
<evidence type="ECO:0000313" key="2">
    <source>
        <dbReference type="EMBL" id="KIO20178.1"/>
    </source>
</evidence>
<organism evidence="2 3">
    <name type="scientific">Tulasnella calospora MUT 4182</name>
    <dbReference type="NCBI Taxonomy" id="1051891"/>
    <lineage>
        <taxon>Eukaryota</taxon>
        <taxon>Fungi</taxon>
        <taxon>Dikarya</taxon>
        <taxon>Basidiomycota</taxon>
        <taxon>Agaricomycotina</taxon>
        <taxon>Agaricomycetes</taxon>
        <taxon>Cantharellales</taxon>
        <taxon>Tulasnellaceae</taxon>
        <taxon>Tulasnella</taxon>
    </lineage>
</organism>
<dbReference type="Proteomes" id="UP000054248">
    <property type="component" value="Unassembled WGS sequence"/>
</dbReference>
<evidence type="ECO:0000256" key="1">
    <source>
        <dbReference type="SAM" id="MobiDB-lite"/>
    </source>
</evidence>
<feature type="compositionally biased region" description="Basic residues" evidence="1">
    <location>
        <begin position="283"/>
        <end position="296"/>
    </location>
</feature>
<proteinExistence type="predicted"/>
<keyword evidence="3" id="KW-1185">Reference proteome</keyword>
<dbReference type="EMBL" id="KN823184">
    <property type="protein sequence ID" value="KIO20178.1"/>
    <property type="molecule type" value="Genomic_DNA"/>
</dbReference>
<protein>
    <submittedName>
        <fullName evidence="2">Uncharacterized protein</fullName>
    </submittedName>
</protein>
<feature type="region of interest" description="Disordered" evidence="1">
    <location>
        <begin position="277"/>
        <end position="350"/>
    </location>
</feature>
<feature type="compositionally biased region" description="Low complexity" evidence="1">
    <location>
        <begin position="340"/>
        <end position="350"/>
    </location>
</feature>
<reference evidence="3" key="2">
    <citation type="submission" date="2015-01" db="EMBL/GenBank/DDBJ databases">
        <title>Evolutionary Origins and Diversification of the Mycorrhizal Mutualists.</title>
        <authorList>
            <consortium name="DOE Joint Genome Institute"/>
            <consortium name="Mycorrhizal Genomics Consortium"/>
            <person name="Kohler A."/>
            <person name="Kuo A."/>
            <person name="Nagy L.G."/>
            <person name="Floudas D."/>
            <person name="Copeland A."/>
            <person name="Barry K.W."/>
            <person name="Cichocki N."/>
            <person name="Veneault-Fourrey C."/>
            <person name="LaButti K."/>
            <person name="Lindquist E.A."/>
            <person name="Lipzen A."/>
            <person name="Lundell T."/>
            <person name="Morin E."/>
            <person name="Murat C."/>
            <person name="Riley R."/>
            <person name="Ohm R."/>
            <person name="Sun H."/>
            <person name="Tunlid A."/>
            <person name="Henrissat B."/>
            <person name="Grigoriev I.V."/>
            <person name="Hibbett D.S."/>
            <person name="Martin F."/>
        </authorList>
    </citation>
    <scope>NUCLEOTIDE SEQUENCE [LARGE SCALE GENOMIC DNA]</scope>
    <source>
        <strain evidence="3">MUT 4182</strain>
    </source>
</reference>
<evidence type="ECO:0000313" key="3">
    <source>
        <dbReference type="Proteomes" id="UP000054248"/>
    </source>
</evidence>
<name>A0A0C3KFB5_9AGAM</name>
<dbReference type="AlphaFoldDB" id="A0A0C3KFB5"/>
<gene>
    <name evidence="2" type="ORF">M407DRAFT_221262</name>
</gene>
<reference evidence="2 3" key="1">
    <citation type="submission" date="2014-04" db="EMBL/GenBank/DDBJ databases">
        <authorList>
            <consortium name="DOE Joint Genome Institute"/>
            <person name="Kuo A."/>
            <person name="Girlanda M."/>
            <person name="Perotto S."/>
            <person name="Kohler A."/>
            <person name="Nagy L.G."/>
            <person name="Floudas D."/>
            <person name="Copeland A."/>
            <person name="Barry K.W."/>
            <person name="Cichocki N."/>
            <person name="Veneault-Fourrey C."/>
            <person name="LaButti K."/>
            <person name="Lindquist E.A."/>
            <person name="Lipzen A."/>
            <person name="Lundell T."/>
            <person name="Morin E."/>
            <person name="Murat C."/>
            <person name="Sun H."/>
            <person name="Tunlid A."/>
            <person name="Henrissat B."/>
            <person name="Grigoriev I.V."/>
            <person name="Hibbett D.S."/>
            <person name="Martin F."/>
            <person name="Nordberg H.P."/>
            <person name="Cantor M.N."/>
            <person name="Hua S.X."/>
        </authorList>
    </citation>
    <scope>NUCLEOTIDE SEQUENCE [LARGE SCALE GENOMIC DNA]</scope>
    <source>
        <strain evidence="2 3">MUT 4182</strain>
    </source>
</reference>